<dbReference type="AlphaFoldDB" id="A0A7U9KQ79"/>
<reference evidence="2" key="1">
    <citation type="submission" date="2015-07" db="EMBL/GenBank/DDBJ databases">
        <title>Draft Genome Sequences of Anaerolinea thermolimosa IMO-1, Bellilinea caldifistulae GOMI-1, Leptolinea tardivitalis YMTK-2, Levilinea saccharolytica KIBI-1,Longilinea arvoryzae KOME-1, Previously Described as Members of the Anaerolineaceae (Chloroflexi).</title>
        <authorList>
            <person name="Sekiguchi Y."/>
            <person name="Ohashi A."/>
            <person name="Matsuura N."/>
            <person name="Tourlousse M.D."/>
        </authorList>
    </citation>
    <scope>NUCLEOTIDE SEQUENCE [LARGE SCALE GENOMIC DNA]</scope>
    <source>
        <strain evidence="2">IMO-1</strain>
    </source>
</reference>
<evidence type="ECO:0000313" key="1">
    <source>
        <dbReference type="EMBL" id="GAP08521.1"/>
    </source>
</evidence>
<name>A0A7U9KQ79_9CHLR</name>
<organism evidence="1 2">
    <name type="scientific">Anaerolinea thermolimosa</name>
    <dbReference type="NCBI Taxonomy" id="229919"/>
    <lineage>
        <taxon>Bacteria</taxon>
        <taxon>Bacillati</taxon>
        <taxon>Chloroflexota</taxon>
        <taxon>Anaerolineae</taxon>
        <taxon>Anaerolineales</taxon>
        <taxon>Anaerolineaceae</taxon>
        <taxon>Anaerolinea</taxon>
    </lineage>
</organism>
<evidence type="ECO:0000313" key="2">
    <source>
        <dbReference type="Proteomes" id="UP000253922"/>
    </source>
</evidence>
<dbReference type="EMBL" id="DF967966">
    <property type="protein sequence ID" value="GAP08521.1"/>
    <property type="molecule type" value="Genomic_DNA"/>
</dbReference>
<accession>A0A7U9KQ79</accession>
<gene>
    <name evidence="1" type="ORF">ATHL_03426</name>
</gene>
<sequence length="88" mass="10067">MEMIIDFPGGARVDAHFDQYTVFPPATNNDHRMICDNNPPVNQITSSSRPGNLRLLACRLEPGRTETLPIHDIHPVDSSFFFRYHRDS</sequence>
<protein>
    <submittedName>
        <fullName evidence="1">Uncharacterized protein</fullName>
    </submittedName>
</protein>
<keyword evidence="2" id="KW-1185">Reference proteome</keyword>
<dbReference type="RefSeq" id="WP_162787782.1">
    <property type="nucleotide sequence ID" value="NZ_DF967966.1"/>
</dbReference>
<dbReference type="Proteomes" id="UP000253922">
    <property type="component" value="Unassembled WGS sequence"/>
</dbReference>
<proteinExistence type="predicted"/>